<dbReference type="Proteomes" id="UP001596161">
    <property type="component" value="Unassembled WGS sequence"/>
</dbReference>
<dbReference type="EMBL" id="JBHSKT010000002">
    <property type="protein sequence ID" value="MFC5269837.1"/>
    <property type="molecule type" value="Genomic_DNA"/>
</dbReference>
<evidence type="ECO:0008006" key="3">
    <source>
        <dbReference type="Google" id="ProtNLM"/>
    </source>
</evidence>
<evidence type="ECO:0000313" key="1">
    <source>
        <dbReference type="EMBL" id="MFC5269837.1"/>
    </source>
</evidence>
<keyword evidence="2" id="KW-1185">Reference proteome</keyword>
<name>A0ABW0E639_9BACT</name>
<protein>
    <recommendedName>
        <fullName evidence="3">ATP-grasp domain-containing protein</fullName>
    </recommendedName>
</protein>
<sequence length="299" mass="34496">MYFLPKYRRGIKNKYRKGMPVFEMLTKDLGYAFTESVNFLKNGFKEKTIIAFPHYPSRGATLYKIAKHLNYNLTNRLDANAEAAVYWEYATHRQEFGPLEELANQQKVVNLYSRDISKLYVDEAFTSVFGYGTRIDPTTFQGKYVQKNDTNALHDGKVLTQPLKQAEPGFIYQILINNQHNETQVEDIRVPVVKEVVPFVYLKYRDISERFKNTTVKTVVISTEKVFSQEEIAKINAFCRKVNLEFGELDVLRNKDDGKIYIVDVNNTPQGPPANTSKPDQEYAISVLAEQFKKAFLQA</sequence>
<evidence type="ECO:0000313" key="2">
    <source>
        <dbReference type="Proteomes" id="UP001596161"/>
    </source>
</evidence>
<dbReference type="Gene3D" id="3.30.470.20">
    <property type="entry name" value="ATP-grasp fold, B domain"/>
    <property type="match status" value="1"/>
</dbReference>
<comment type="caution">
    <text evidence="1">The sequence shown here is derived from an EMBL/GenBank/DDBJ whole genome shotgun (WGS) entry which is preliminary data.</text>
</comment>
<dbReference type="RefSeq" id="WP_378016217.1">
    <property type="nucleotide sequence ID" value="NZ_JBHSKT010000002.1"/>
</dbReference>
<organism evidence="1 2">
    <name type="scientific">Adhaeribacter terreus</name>
    <dbReference type="NCBI Taxonomy" id="529703"/>
    <lineage>
        <taxon>Bacteria</taxon>
        <taxon>Pseudomonadati</taxon>
        <taxon>Bacteroidota</taxon>
        <taxon>Cytophagia</taxon>
        <taxon>Cytophagales</taxon>
        <taxon>Hymenobacteraceae</taxon>
        <taxon>Adhaeribacter</taxon>
    </lineage>
</organism>
<reference evidence="2" key="1">
    <citation type="journal article" date="2019" name="Int. J. Syst. Evol. Microbiol.">
        <title>The Global Catalogue of Microorganisms (GCM) 10K type strain sequencing project: providing services to taxonomists for standard genome sequencing and annotation.</title>
        <authorList>
            <consortium name="The Broad Institute Genomics Platform"/>
            <consortium name="The Broad Institute Genome Sequencing Center for Infectious Disease"/>
            <person name="Wu L."/>
            <person name="Ma J."/>
        </authorList>
    </citation>
    <scope>NUCLEOTIDE SEQUENCE [LARGE SCALE GENOMIC DNA]</scope>
    <source>
        <strain evidence="2">KACC 12602</strain>
    </source>
</reference>
<gene>
    <name evidence="1" type="ORF">ACFPIB_04390</name>
</gene>
<accession>A0ABW0E639</accession>
<proteinExistence type="predicted"/>